<name>A0ABP7A6H9_9MICO</name>
<accession>A0ABP7A6H9</accession>
<comment type="caution">
    <text evidence="1">The sequence shown here is derived from an EMBL/GenBank/DDBJ whole genome shotgun (WGS) entry which is preliminary data.</text>
</comment>
<organism evidence="1 2">
    <name type="scientific">Microbacterium awajiense</name>
    <dbReference type="NCBI Taxonomy" id="415214"/>
    <lineage>
        <taxon>Bacteria</taxon>
        <taxon>Bacillati</taxon>
        <taxon>Actinomycetota</taxon>
        <taxon>Actinomycetes</taxon>
        <taxon>Micrococcales</taxon>
        <taxon>Microbacteriaceae</taxon>
        <taxon>Microbacterium</taxon>
    </lineage>
</organism>
<protein>
    <submittedName>
        <fullName evidence="1">Uncharacterized protein</fullName>
    </submittedName>
</protein>
<dbReference type="RefSeq" id="WP_344736321.1">
    <property type="nucleotide sequence ID" value="NZ_BAAAYU010000001.1"/>
</dbReference>
<keyword evidence="2" id="KW-1185">Reference proteome</keyword>
<evidence type="ECO:0000313" key="1">
    <source>
        <dbReference type="EMBL" id="GAA3625967.1"/>
    </source>
</evidence>
<gene>
    <name evidence="1" type="ORF">GCM10022200_05400</name>
</gene>
<dbReference type="EMBL" id="BAAAYU010000001">
    <property type="protein sequence ID" value="GAA3625967.1"/>
    <property type="molecule type" value="Genomic_DNA"/>
</dbReference>
<reference evidence="2" key="1">
    <citation type="journal article" date="2019" name="Int. J. Syst. Evol. Microbiol.">
        <title>The Global Catalogue of Microorganisms (GCM) 10K type strain sequencing project: providing services to taxonomists for standard genome sequencing and annotation.</title>
        <authorList>
            <consortium name="The Broad Institute Genomics Platform"/>
            <consortium name="The Broad Institute Genome Sequencing Center for Infectious Disease"/>
            <person name="Wu L."/>
            <person name="Ma J."/>
        </authorList>
    </citation>
    <scope>NUCLEOTIDE SEQUENCE [LARGE SCALE GENOMIC DNA]</scope>
    <source>
        <strain evidence="2">JCM 16544</strain>
    </source>
</reference>
<evidence type="ECO:0000313" key="2">
    <source>
        <dbReference type="Proteomes" id="UP001501697"/>
    </source>
</evidence>
<sequence>MAAPVWFNLPLAAWRIALRDARAPWVATRYAVAEVDVPTVGTVSVPIPASGELTPQMAHDAARFIAGYYSVTSRRQYVYRAALHALKPYTPGIWAPPALTT</sequence>
<dbReference type="Proteomes" id="UP001501697">
    <property type="component" value="Unassembled WGS sequence"/>
</dbReference>
<proteinExistence type="predicted"/>